<dbReference type="AlphaFoldDB" id="A0A8H3LYI2"/>
<gene>
    <name evidence="2" type="ORF">RCL2_002209300</name>
</gene>
<organism evidence="2 3">
    <name type="scientific">Rhizophagus clarus</name>
    <dbReference type="NCBI Taxonomy" id="94130"/>
    <lineage>
        <taxon>Eukaryota</taxon>
        <taxon>Fungi</taxon>
        <taxon>Fungi incertae sedis</taxon>
        <taxon>Mucoromycota</taxon>
        <taxon>Glomeromycotina</taxon>
        <taxon>Glomeromycetes</taxon>
        <taxon>Glomerales</taxon>
        <taxon>Glomeraceae</taxon>
        <taxon>Rhizophagus</taxon>
    </lineage>
</organism>
<evidence type="ECO:0000313" key="3">
    <source>
        <dbReference type="Proteomes" id="UP000615446"/>
    </source>
</evidence>
<protein>
    <submittedName>
        <fullName evidence="2">Uncharacterized protein</fullName>
    </submittedName>
</protein>
<dbReference type="Proteomes" id="UP000615446">
    <property type="component" value="Unassembled WGS sequence"/>
</dbReference>
<feature type="compositionally biased region" description="Polar residues" evidence="1">
    <location>
        <begin position="145"/>
        <end position="155"/>
    </location>
</feature>
<dbReference type="EMBL" id="BLAL01000242">
    <property type="protein sequence ID" value="GES95424.1"/>
    <property type="molecule type" value="Genomic_DNA"/>
</dbReference>
<accession>A0A8H3LYI2</accession>
<proteinExistence type="predicted"/>
<comment type="caution">
    <text evidence="2">The sequence shown here is derived from an EMBL/GenBank/DDBJ whole genome shotgun (WGS) entry which is preliminary data.</text>
</comment>
<feature type="region of interest" description="Disordered" evidence="1">
    <location>
        <begin position="128"/>
        <end position="171"/>
    </location>
</feature>
<evidence type="ECO:0000313" key="2">
    <source>
        <dbReference type="EMBL" id="GES95424.1"/>
    </source>
</evidence>
<name>A0A8H3LYI2_9GLOM</name>
<sequence>MESKNIFSLLAPLEDETDDEMPKDSLAHDITNQARELFFQNFFNIMSCSVEELPVGFFQKTPDDQASFLVQQFGQYAHPSCYDVYAKHTLAPAAFMSFLFNLSEKVAIMSFAHVAAFLEKSLEAIPDTSSCTTEEEPPHDDMEITNDTNQQSSRIISEDIPKPIPDQTSSLTLTSKPDGILTRFWPVEILYFGILDLLYLSGFGDFCRLCQDSNLRYSK</sequence>
<evidence type="ECO:0000256" key="1">
    <source>
        <dbReference type="SAM" id="MobiDB-lite"/>
    </source>
</evidence>
<reference evidence="2" key="1">
    <citation type="submission" date="2019-10" db="EMBL/GenBank/DDBJ databases">
        <title>Conservation and host-specific expression of non-tandemly repeated heterogenous ribosome RNA gene in arbuscular mycorrhizal fungi.</title>
        <authorList>
            <person name="Maeda T."/>
            <person name="Kobayashi Y."/>
            <person name="Nakagawa T."/>
            <person name="Ezawa T."/>
            <person name="Yamaguchi K."/>
            <person name="Bino T."/>
            <person name="Nishimoto Y."/>
            <person name="Shigenobu S."/>
            <person name="Kawaguchi M."/>
        </authorList>
    </citation>
    <scope>NUCLEOTIDE SEQUENCE</scope>
    <source>
        <strain evidence="2">HR1</strain>
    </source>
</reference>